<dbReference type="GO" id="GO:0009253">
    <property type="term" value="P:peptidoglycan catabolic process"/>
    <property type="evidence" value="ECO:0007669"/>
    <property type="project" value="InterPro"/>
</dbReference>
<dbReference type="SMART" id="SM00644">
    <property type="entry name" value="Ami_2"/>
    <property type="match status" value="3"/>
</dbReference>
<feature type="domain" description="N-acetylmuramoyl-L-alanine amidase" evidence="5">
    <location>
        <begin position="603"/>
        <end position="739"/>
    </location>
</feature>
<dbReference type="InterPro" id="IPR036505">
    <property type="entry name" value="Amidase/PGRP_sf"/>
</dbReference>
<keyword evidence="3" id="KW-0391">Immunity</keyword>
<comment type="similarity">
    <text evidence="1">Belongs to the N-acetylmuramoyl-L-alanine amidase 2 family.</text>
</comment>
<evidence type="ECO:0000259" key="6">
    <source>
        <dbReference type="SMART" id="SM00701"/>
    </source>
</evidence>
<dbReference type="OrthoDB" id="7939567at2759"/>
<feature type="domain" description="Peptidoglycan recognition protein family" evidence="6">
    <location>
        <begin position="961"/>
        <end position="1104"/>
    </location>
</feature>
<dbReference type="SUPFAM" id="SSF55846">
    <property type="entry name" value="N-acetylmuramoyl-L-alanine amidase-like"/>
    <property type="match status" value="6"/>
</dbReference>
<dbReference type="AlphaFoldDB" id="A0A9J6C3H9"/>
<keyword evidence="2" id="KW-0399">Innate immunity</keyword>
<evidence type="ECO:0000256" key="2">
    <source>
        <dbReference type="ARBA" id="ARBA00022588"/>
    </source>
</evidence>
<gene>
    <name evidence="7" type="ORF">PVAND_006533</name>
</gene>
<dbReference type="GO" id="GO:0008270">
    <property type="term" value="F:zinc ion binding"/>
    <property type="evidence" value="ECO:0007669"/>
    <property type="project" value="InterPro"/>
</dbReference>
<feature type="domain" description="Peptidoglycan recognition protein family" evidence="6">
    <location>
        <begin position="795"/>
        <end position="938"/>
    </location>
</feature>
<reference evidence="7" key="1">
    <citation type="submission" date="2021-03" db="EMBL/GenBank/DDBJ databases">
        <title>Chromosome level genome of the anhydrobiotic midge Polypedilum vanderplanki.</title>
        <authorList>
            <person name="Yoshida Y."/>
            <person name="Kikawada T."/>
            <person name="Gusev O."/>
        </authorList>
    </citation>
    <scope>NUCLEOTIDE SEQUENCE</scope>
    <source>
        <strain evidence="7">NIAS01</strain>
        <tissue evidence="7">Whole body or cell culture</tissue>
    </source>
</reference>
<comment type="caution">
    <text evidence="7">The sequence shown here is derived from an EMBL/GenBank/DDBJ whole genome shotgun (WGS) entry which is preliminary data.</text>
</comment>
<keyword evidence="4" id="KW-0812">Transmembrane</keyword>
<dbReference type="Proteomes" id="UP001107558">
    <property type="component" value="Chromosome 2"/>
</dbReference>
<feature type="transmembrane region" description="Helical" evidence="4">
    <location>
        <begin position="21"/>
        <end position="47"/>
    </location>
</feature>
<evidence type="ECO:0000259" key="5">
    <source>
        <dbReference type="SMART" id="SM00644"/>
    </source>
</evidence>
<keyword evidence="4" id="KW-0472">Membrane</keyword>
<dbReference type="InterPro" id="IPR006619">
    <property type="entry name" value="PGRP_domain_met/bac"/>
</dbReference>
<proteinExistence type="inferred from homology"/>
<sequence>MAKSSNRSTSRKCFQGKNRKRNILITTILMAFILVVLITVPILYFAFKTESNSDDFKFENLISRDEWNAAPPKSGIPFLESPIKRIIIAHTAGEFCDKENECKLVVKRIQTENSHLDDIPYNFLIGGDGKIYEGRGFEFQGQHTSNLYGTEYNSIGICIAFMGNYQNTEPTEKQLKLLTQFINHFIPREIYEDFIILSQDSLVFNNIKSDALNEAVSKLKNFYPLQKVYRREEWGALSPSANHTKFDHDVDMVLLSHTITRTCYTMTNCAEMCRTMQLTNMINEGLIDYAFNFVIGGDGFIFEGRGWDNSGAHTINFNLKSIGITVIGNFETTEPTQGMLDSLYKLMEDGAVLGKLTTDFQVYGRQDFNNIGPGEAFMKHIREWCRYGNRTEPCNPNMETTARITTEVLSSTTQTIPEFIEVEFLKNRHDWNANPPKSGISRLSLPIQRIIVAHTDGNSCDNEEDCKALVKRIQTENSHLDDIPYNFLIGNDGKIYEGRGFAFEGEHTSNLYGTEYNSIGICITFMGNYQSISPSEDQLKLFENFIDFYILNEIISENYIIVIQDDLMYKTIRANALNEAVSKMEHFYPLQKVYRREEWNASSPNGEFTKFSNHIDLVLLSHSVTRSCNSSSSCAALCRSMQKTNIETNGWVDFGFNFAIGGDGFIFEARGFDNVGAHMKNFNSKSIGIVAIGDFNEDEPNQKMLDTLEKFLEDAAKLGKLSEDFKVHGRQDFGSSGPGENIMKHIREWCRYGNRTEICDISSTTLIQETSTITLESTTTLLLTTPKPLPKLDFLISREEWNANPPNSGISRLSFPAKVIIIAQTLGKNCFDKNECIELVKEIQVQNSDLDDIPYNFLIGNDGKIYEGRGFEFQGQHTSNLYGTEFNSIGICVAFMGNYQTISPSENQMKLFENFIDFYILNEIISENYIIVIQDDLMYKTIRANALNEAVSGMEHFYPLQKVYRREEWNASSPNGEFSMFSHHIDLVLLSHSVTRSCNSSSSCAALCRSMQKTNIETNGWVDFGFNFAIGGDGFIFEARGFDNVGAHMANFNSKSIGIVAIGDFNEDEPTHEMLDTLENFLEDAAKLGKLSEDFKIHGRQDFGSSGPGENIMKHIREWCRYGNRTSTC</sequence>
<evidence type="ECO:0000313" key="8">
    <source>
        <dbReference type="Proteomes" id="UP001107558"/>
    </source>
</evidence>
<evidence type="ECO:0000256" key="3">
    <source>
        <dbReference type="ARBA" id="ARBA00022859"/>
    </source>
</evidence>
<dbReference type="InterPro" id="IPR015510">
    <property type="entry name" value="PGRP"/>
</dbReference>
<organism evidence="7 8">
    <name type="scientific">Polypedilum vanderplanki</name>
    <name type="common">Sleeping chironomid midge</name>
    <dbReference type="NCBI Taxonomy" id="319348"/>
    <lineage>
        <taxon>Eukaryota</taxon>
        <taxon>Metazoa</taxon>
        <taxon>Ecdysozoa</taxon>
        <taxon>Arthropoda</taxon>
        <taxon>Hexapoda</taxon>
        <taxon>Insecta</taxon>
        <taxon>Pterygota</taxon>
        <taxon>Neoptera</taxon>
        <taxon>Endopterygota</taxon>
        <taxon>Diptera</taxon>
        <taxon>Nematocera</taxon>
        <taxon>Chironomoidea</taxon>
        <taxon>Chironomidae</taxon>
        <taxon>Chironominae</taxon>
        <taxon>Polypedilum</taxon>
        <taxon>Polypedilum</taxon>
    </lineage>
</organism>
<dbReference type="Gene3D" id="3.40.80.10">
    <property type="entry name" value="Peptidoglycan recognition protein-like"/>
    <property type="match status" value="6"/>
</dbReference>
<evidence type="ECO:0000256" key="1">
    <source>
        <dbReference type="ARBA" id="ARBA00007553"/>
    </source>
</evidence>
<feature type="domain" description="N-acetylmuramoyl-L-alanine amidase" evidence="5">
    <location>
        <begin position="238"/>
        <end position="374"/>
    </location>
</feature>
<dbReference type="GO" id="GO:0008745">
    <property type="term" value="F:N-acetylmuramoyl-L-alanine amidase activity"/>
    <property type="evidence" value="ECO:0007669"/>
    <property type="project" value="InterPro"/>
</dbReference>
<feature type="domain" description="N-acetylmuramoyl-L-alanine amidase" evidence="5">
    <location>
        <begin position="973"/>
        <end position="1109"/>
    </location>
</feature>
<dbReference type="CDD" id="cd06583">
    <property type="entry name" value="PGRP"/>
    <property type="match status" value="6"/>
</dbReference>
<feature type="domain" description="Peptidoglycan recognition protein family" evidence="6">
    <location>
        <begin position="226"/>
        <end position="369"/>
    </location>
</feature>
<keyword evidence="8" id="KW-1185">Reference proteome</keyword>
<evidence type="ECO:0008006" key="9">
    <source>
        <dbReference type="Google" id="ProtNLM"/>
    </source>
</evidence>
<dbReference type="PANTHER" id="PTHR11022:SF41">
    <property type="entry name" value="PEPTIDOGLYCAN-RECOGNITION PROTEIN LC-RELATED"/>
    <property type="match status" value="1"/>
</dbReference>
<dbReference type="EMBL" id="JADBJN010000002">
    <property type="protein sequence ID" value="KAG5676721.1"/>
    <property type="molecule type" value="Genomic_DNA"/>
</dbReference>
<evidence type="ECO:0000256" key="4">
    <source>
        <dbReference type="SAM" id="Phobius"/>
    </source>
</evidence>
<dbReference type="InterPro" id="IPR002502">
    <property type="entry name" value="Amidase_domain"/>
</dbReference>
<name>A0A9J6C3H9_POLVA</name>
<feature type="domain" description="Peptidoglycan recognition protein family" evidence="6">
    <location>
        <begin position="425"/>
        <end position="568"/>
    </location>
</feature>
<evidence type="ECO:0000313" key="7">
    <source>
        <dbReference type="EMBL" id="KAG5676721.1"/>
    </source>
</evidence>
<dbReference type="SMART" id="SM00701">
    <property type="entry name" value="PGRP"/>
    <property type="match status" value="6"/>
</dbReference>
<dbReference type="GO" id="GO:0045087">
    <property type="term" value="P:innate immune response"/>
    <property type="evidence" value="ECO:0007669"/>
    <property type="project" value="UniProtKB-KW"/>
</dbReference>
<dbReference type="Pfam" id="PF01510">
    <property type="entry name" value="Amidase_2"/>
    <property type="match status" value="6"/>
</dbReference>
<accession>A0A9J6C3H9</accession>
<protein>
    <recommendedName>
        <fullName evidence="9">Peptidoglycan recognition protein</fullName>
    </recommendedName>
</protein>
<dbReference type="PANTHER" id="PTHR11022">
    <property type="entry name" value="PEPTIDOGLYCAN RECOGNITION PROTEIN"/>
    <property type="match status" value="1"/>
</dbReference>
<keyword evidence="4" id="KW-1133">Transmembrane helix</keyword>
<feature type="domain" description="Peptidoglycan recognition protein family" evidence="6">
    <location>
        <begin position="59"/>
        <end position="203"/>
    </location>
</feature>
<feature type="domain" description="Peptidoglycan recognition protein family" evidence="6">
    <location>
        <begin position="591"/>
        <end position="734"/>
    </location>
</feature>